<dbReference type="GO" id="GO:0005524">
    <property type="term" value="F:ATP binding"/>
    <property type="evidence" value="ECO:0007669"/>
    <property type="project" value="UniProtKB-KW"/>
</dbReference>
<dbReference type="PROSITE" id="PS50011">
    <property type="entry name" value="PROTEIN_KINASE_DOM"/>
    <property type="match status" value="1"/>
</dbReference>
<keyword evidence="6" id="KW-0472">Membrane</keyword>
<name>A0A182T237_9DIPT</name>
<keyword evidence="5" id="KW-0067">ATP-binding</keyword>
<keyword evidence="6" id="KW-1133">Transmembrane helix</keyword>
<dbReference type="AlphaFoldDB" id="A0A182T237"/>
<sequence>MFAMKYVSRNVCIGRGALGGVLKEVELLASLEHPFLVNLWFSFQDEEDLFMVCDLLAGGDLRYHLQHQVEFSEAGVSLLVCELGSALDYLQKQRVVHSKGWNQIKKDFRVTLCDAYRAQTVITYLLIGLGICYWVWRH</sequence>
<organism evidence="8 9">
    <name type="scientific">Anopheles maculatus</name>
    <dbReference type="NCBI Taxonomy" id="74869"/>
    <lineage>
        <taxon>Eukaryota</taxon>
        <taxon>Metazoa</taxon>
        <taxon>Ecdysozoa</taxon>
        <taxon>Arthropoda</taxon>
        <taxon>Hexapoda</taxon>
        <taxon>Insecta</taxon>
        <taxon>Pterygota</taxon>
        <taxon>Neoptera</taxon>
        <taxon>Endopterygota</taxon>
        <taxon>Diptera</taxon>
        <taxon>Nematocera</taxon>
        <taxon>Culicoidea</taxon>
        <taxon>Culicidae</taxon>
        <taxon>Anophelinae</taxon>
        <taxon>Anopheles</taxon>
        <taxon>Anopheles maculatus group</taxon>
    </lineage>
</organism>
<evidence type="ECO:0000256" key="6">
    <source>
        <dbReference type="SAM" id="Phobius"/>
    </source>
</evidence>
<protein>
    <recommendedName>
        <fullName evidence="7">Protein kinase domain-containing protein</fullName>
    </recommendedName>
</protein>
<keyword evidence="4" id="KW-0418">Kinase</keyword>
<accession>A0A182T237</accession>
<feature type="transmembrane region" description="Helical" evidence="6">
    <location>
        <begin position="115"/>
        <end position="136"/>
    </location>
</feature>
<dbReference type="EnsemblMetazoa" id="AMAM018082-RA">
    <property type="protein sequence ID" value="AMAM018082-PA"/>
    <property type="gene ID" value="AMAM018082"/>
</dbReference>
<dbReference type="Proteomes" id="UP000075901">
    <property type="component" value="Unassembled WGS sequence"/>
</dbReference>
<keyword evidence="6" id="KW-0812">Transmembrane</keyword>
<dbReference type="GO" id="GO:0009966">
    <property type="term" value="P:regulation of signal transduction"/>
    <property type="evidence" value="ECO:0007669"/>
    <property type="project" value="TreeGrafter"/>
</dbReference>
<dbReference type="InterPro" id="IPR000719">
    <property type="entry name" value="Prot_kinase_dom"/>
</dbReference>
<dbReference type="GO" id="GO:0004703">
    <property type="term" value="F:G protein-coupled receptor kinase activity"/>
    <property type="evidence" value="ECO:0007669"/>
    <property type="project" value="TreeGrafter"/>
</dbReference>
<evidence type="ECO:0000256" key="3">
    <source>
        <dbReference type="ARBA" id="ARBA00022741"/>
    </source>
</evidence>
<dbReference type="GO" id="GO:0001664">
    <property type="term" value="F:G protein-coupled receptor binding"/>
    <property type="evidence" value="ECO:0007669"/>
    <property type="project" value="TreeGrafter"/>
</dbReference>
<evidence type="ECO:0000256" key="5">
    <source>
        <dbReference type="ARBA" id="ARBA00022840"/>
    </source>
</evidence>
<keyword evidence="1" id="KW-0723">Serine/threonine-protein kinase</keyword>
<dbReference type="Gene3D" id="1.10.510.10">
    <property type="entry name" value="Transferase(Phosphotransferase) domain 1"/>
    <property type="match status" value="1"/>
</dbReference>
<evidence type="ECO:0000256" key="1">
    <source>
        <dbReference type="ARBA" id="ARBA00022527"/>
    </source>
</evidence>
<dbReference type="PANTHER" id="PTHR24355:SF30">
    <property type="entry name" value="SERINE_THREONINE-PROTEIN KINASE 32B ISOFORM X1"/>
    <property type="match status" value="1"/>
</dbReference>
<dbReference type="Pfam" id="PF00069">
    <property type="entry name" value="Pkinase"/>
    <property type="match status" value="1"/>
</dbReference>
<evidence type="ECO:0000259" key="7">
    <source>
        <dbReference type="PROSITE" id="PS50011"/>
    </source>
</evidence>
<dbReference type="VEuPathDB" id="VectorBase:AMAM018082"/>
<evidence type="ECO:0000313" key="9">
    <source>
        <dbReference type="Proteomes" id="UP000075901"/>
    </source>
</evidence>
<dbReference type="Gene3D" id="3.30.200.20">
    <property type="entry name" value="Phosphorylase Kinase, domain 1"/>
    <property type="match status" value="1"/>
</dbReference>
<evidence type="ECO:0000256" key="2">
    <source>
        <dbReference type="ARBA" id="ARBA00022679"/>
    </source>
</evidence>
<keyword evidence="2" id="KW-0808">Transferase</keyword>
<evidence type="ECO:0000313" key="8">
    <source>
        <dbReference type="EnsemblMetazoa" id="AMAM018082-PA"/>
    </source>
</evidence>
<reference evidence="8" key="2">
    <citation type="submission" date="2020-05" db="UniProtKB">
        <authorList>
            <consortium name="EnsemblMetazoa"/>
        </authorList>
    </citation>
    <scope>IDENTIFICATION</scope>
    <source>
        <strain evidence="8">maculatus3</strain>
    </source>
</reference>
<dbReference type="GO" id="GO:0007186">
    <property type="term" value="P:G protein-coupled receptor signaling pathway"/>
    <property type="evidence" value="ECO:0007669"/>
    <property type="project" value="TreeGrafter"/>
</dbReference>
<keyword evidence="3" id="KW-0547">Nucleotide-binding</keyword>
<evidence type="ECO:0000256" key="4">
    <source>
        <dbReference type="ARBA" id="ARBA00022777"/>
    </source>
</evidence>
<reference evidence="9" key="1">
    <citation type="submission" date="2013-09" db="EMBL/GenBank/DDBJ databases">
        <title>The Genome Sequence of Anopheles maculatus species B.</title>
        <authorList>
            <consortium name="The Broad Institute Genomics Platform"/>
            <person name="Neafsey D.E."/>
            <person name="Besansky N."/>
            <person name="Howell P."/>
            <person name="Walton C."/>
            <person name="Young S.K."/>
            <person name="Zeng Q."/>
            <person name="Gargeya S."/>
            <person name="Fitzgerald M."/>
            <person name="Haas B."/>
            <person name="Abouelleil A."/>
            <person name="Allen A.W."/>
            <person name="Alvarado L."/>
            <person name="Arachchi H.M."/>
            <person name="Berlin A.M."/>
            <person name="Chapman S.B."/>
            <person name="Gainer-Dewar J."/>
            <person name="Goldberg J."/>
            <person name="Griggs A."/>
            <person name="Gujja S."/>
            <person name="Hansen M."/>
            <person name="Howarth C."/>
            <person name="Imamovic A."/>
            <person name="Ireland A."/>
            <person name="Larimer J."/>
            <person name="McCowan C."/>
            <person name="Murphy C."/>
            <person name="Pearson M."/>
            <person name="Poon T.W."/>
            <person name="Priest M."/>
            <person name="Roberts A."/>
            <person name="Saif S."/>
            <person name="Shea T."/>
            <person name="Sisk P."/>
            <person name="Sykes S."/>
            <person name="Wortman J."/>
            <person name="Nusbaum C."/>
            <person name="Birren B."/>
        </authorList>
    </citation>
    <scope>NUCLEOTIDE SEQUENCE [LARGE SCALE GENOMIC DNA]</scope>
    <source>
        <strain evidence="9">maculatus3</strain>
    </source>
</reference>
<feature type="domain" description="Protein kinase" evidence="7">
    <location>
        <begin position="1"/>
        <end position="138"/>
    </location>
</feature>
<proteinExistence type="predicted"/>
<dbReference type="InterPro" id="IPR011009">
    <property type="entry name" value="Kinase-like_dom_sf"/>
</dbReference>
<dbReference type="SUPFAM" id="SSF56112">
    <property type="entry name" value="Protein kinase-like (PK-like)"/>
    <property type="match status" value="1"/>
</dbReference>
<dbReference type="PANTHER" id="PTHR24355">
    <property type="entry name" value="G PROTEIN-COUPLED RECEPTOR KINASE/RIBOSOMAL PROTEIN S6 KINASE"/>
    <property type="match status" value="1"/>
</dbReference>
<keyword evidence="9" id="KW-1185">Reference proteome</keyword>